<protein>
    <submittedName>
        <fullName evidence="7">Putative transcriptional regulator TetR family protein</fullName>
    </submittedName>
</protein>
<evidence type="ECO:0000313" key="7">
    <source>
        <dbReference type="EMBL" id="GIH67998.1"/>
    </source>
</evidence>
<dbReference type="PANTHER" id="PTHR30055">
    <property type="entry name" value="HTH-TYPE TRANSCRIPTIONAL REGULATOR RUTR"/>
    <property type="match status" value="1"/>
</dbReference>
<dbReference type="InterPro" id="IPR036271">
    <property type="entry name" value="Tet_transcr_reg_TetR-rel_C_sf"/>
</dbReference>
<dbReference type="Pfam" id="PF17932">
    <property type="entry name" value="TetR_C_24"/>
    <property type="match status" value="1"/>
</dbReference>
<name>A0A8J3VXK0_9ACTN</name>
<dbReference type="SUPFAM" id="SSF48498">
    <property type="entry name" value="Tetracyclin repressor-like, C-terminal domain"/>
    <property type="match status" value="1"/>
</dbReference>
<evidence type="ECO:0000259" key="6">
    <source>
        <dbReference type="PROSITE" id="PS50977"/>
    </source>
</evidence>
<dbReference type="EMBL" id="BOOG01000003">
    <property type="protein sequence ID" value="GIH67998.1"/>
    <property type="molecule type" value="Genomic_DNA"/>
</dbReference>
<gene>
    <name evidence="7" type="ORF">Mth01_02510</name>
</gene>
<evidence type="ECO:0000256" key="1">
    <source>
        <dbReference type="ARBA" id="ARBA00022491"/>
    </source>
</evidence>
<keyword evidence="4" id="KW-0804">Transcription</keyword>
<dbReference type="AlphaFoldDB" id="A0A8J3VXK0"/>
<organism evidence="7 8">
    <name type="scientific">Sphaerimonospora thailandensis</name>
    <dbReference type="NCBI Taxonomy" id="795644"/>
    <lineage>
        <taxon>Bacteria</taxon>
        <taxon>Bacillati</taxon>
        <taxon>Actinomycetota</taxon>
        <taxon>Actinomycetes</taxon>
        <taxon>Streptosporangiales</taxon>
        <taxon>Streptosporangiaceae</taxon>
        <taxon>Sphaerimonospora</taxon>
    </lineage>
</organism>
<dbReference type="InterPro" id="IPR001647">
    <property type="entry name" value="HTH_TetR"/>
</dbReference>
<dbReference type="InterPro" id="IPR009057">
    <property type="entry name" value="Homeodomain-like_sf"/>
</dbReference>
<dbReference type="Pfam" id="PF00440">
    <property type="entry name" value="TetR_N"/>
    <property type="match status" value="1"/>
</dbReference>
<evidence type="ECO:0000256" key="2">
    <source>
        <dbReference type="ARBA" id="ARBA00023015"/>
    </source>
</evidence>
<dbReference type="PANTHER" id="PTHR30055:SF175">
    <property type="entry name" value="HTH-TYPE TRANSCRIPTIONAL REPRESSOR KSTR2"/>
    <property type="match status" value="1"/>
</dbReference>
<keyword evidence="8" id="KW-1185">Reference proteome</keyword>
<reference evidence="7" key="1">
    <citation type="submission" date="2021-01" db="EMBL/GenBank/DDBJ databases">
        <title>Whole genome shotgun sequence of Sphaerimonospora thailandensis NBRC 107569.</title>
        <authorList>
            <person name="Komaki H."/>
            <person name="Tamura T."/>
        </authorList>
    </citation>
    <scope>NUCLEOTIDE SEQUENCE</scope>
    <source>
        <strain evidence="7">NBRC 107569</strain>
    </source>
</reference>
<evidence type="ECO:0000256" key="5">
    <source>
        <dbReference type="PROSITE-ProRule" id="PRU00335"/>
    </source>
</evidence>
<evidence type="ECO:0000313" key="8">
    <source>
        <dbReference type="Proteomes" id="UP000610966"/>
    </source>
</evidence>
<comment type="caution">
    <text evidence="7">The sequence shown here is derived from an EMBL/GenBank/DDBJ whole genome shotgun (WGS) entry which is preliminary data.</text>
</comment>
<dbReference type="InterPro" id="IPR050109">
    <property type="entry name" value="HTH-type_TetR-like_transc_reg"/>
</dbReference>
<dbReference type="PRINTS" id="PR00455">
    <property type="entry name" value="HTHTETR"/>
</dbReference>
<keyword evidence="2" id="KW-0805">Transcription regulation</keyword>
<accession>A0A8J3VXK0</accession>
<dbReference type="GO" id="GO:0003700">
    <property type="term" value="F:DNA-binding transcription factor activity"/>
    <property type="evidence" value="ECO:0007669"/>
    <property type="project" value="TreeGrafter"/>
</dbReference>
<dbReference type="Gene3D" id="1.10.10.60">
    <property type="entry name" value="Homeodomain-like"/>
    <property type="match status" value="1"/>
</dbReference>
<dbReference type="PROSITE" id="PS50977">
    <property type="entry name" value="HTH_TETR_2"/>
    <property type="match status" value="1"/>
</dbReference>
<dbReference type="GO" id="GO:0000976">
    <property type="term" value="F:transcription cis-regulatory region binding"/>
    <property type="evidence" value="ECO:0007669"/>
    <property type="project" value="TreeGrafter"/>
</dbReference>
<keyword evidence="1" id="KW-0678">Repressor</keyword>
<evidence type="ECO:0000256" key="3">
    <source>
        <dbReference type="ARBA" id="ARBA00023125"/>
    </source>
</evidence>
<feature type="DNA-binding region" description="H-T-H motif" evidence="5">
    <location>
        <begin position="32"/>
        <end position="51"/>
    </location>
</feature>
<keyword evidence="3 5" id="KW-0238">DNA-binding</keyword>
<dbReference type="InterPro" id="IPR041490">
    <property type="entry name" value="KstR2_TetR_C"/>
</dbReference>
<dbReference type="Gene3D" id="1.10.357.10">
    <property type="entry name" value="Tetracycline Repressor, domain 2"/>
    <property type="match status" value="1"/>
</dbReference>
<proteinExistence type="predicted"/>
<evidence type="ECO:0000256" key="4">
    <source>
        <dbReference type="ARBA" id="ARBA00023163"/>
    </source>
</evidence>
<sequence length="199" mass="22499">MEDALSPTPERREKILAISAELFAAKGIAATTVRDIGEAAGVFSGSLYHHFKSKNAIVTEILGDLMNDVHRRFARVAEHTRTPRETLQGLIRETLVTIDQHPHATAIYQNDRQYLRDNGLLEPVDSASRGVRDYWMTAIRAGIADGSLRDDIPAEIFYRSVRDSLWATMHWPIRRGYSTPEFADLLAKLFFEGFAARRD</sequence>
<dbReference type="SUPFAM" id="SSF46689">
    <property type="entry name" value="Homeodomain-like"/>
    <property type="match status" value="1"/>
</dbReference>
<dbReference type="Proteomes" id="UP000610966">
    <property type="component" value="Unassembled WGS sequence"/>
</dbReference>
<feature type="domain" description="HTH tetR-type" evidence="6">
    <location>
        <begin position="9"/>
        <end position="69"/>
    </location>
</feature>